<feature type="compositionally biased region" description="Low complexity" evidence="1">
    <location>
        <begin position="39"/>
        <end position="54"/>
    </location>
</feature>
<protein>
    <submittedName>
        <fullName evidence="2">Uncharacterized protein</fullName>
    </submittedName>
</protein>
<dbReference type="VEuPathDB" id="FungiDB:HMPREF1544_07970"/>
<dbReference type="InParanoid" id="S2J6J9"/>
<evidence type="ECO:0000313" key="2">
    <source>
        <dbReference type="EMBL" id="EPB85289.1"/>
    </source>
</evidence>
<feature type="compositionally biased region" description="Basic and acidic residues" evidence="1">
    <location>
        <begin position="67"/>
        <end position="83"/>
    </location>
</feature>
<dbReference type="Proteomes" id="UP000014254">
    <property type="component" value="Unassembled WGS sequence"/>
</dbReference>
<feature type="compositionally biased region" description="Acidic residues" evidence="1">
    <location>
        <begin position="55"/>
        <end position="66"/>
    </location>
</feature>
<dbReference type="AlphaFoldDB" id="S2J6J9"/>
<organism evidence="2 3">
    <name type="scientific">Mucor circinelloides f. circinelloides (strain 1006PhL)</name>
    <name type="common">Mucormycosis agent</name>
    <name type="synonym">Calyptromyces circinelloides</name>
    <dbReference type="NCBI Taxonomy" id="1220926"/>
    <lineage>
        <taxon>Eukaryota</taxon>
        <taxon>Fungi</taxon>
        <taxon>Fungi incertae sedis</taxon>
        <taxon>Mucoromycota</taxon>
        <taxon>Mucoromycotina</taxon>
        <taxon>Mucoromycetes</taxon>
        <taxon>Mucorales</taxon>
        <taxon>Mucorineae</taxon>
        <taxon>Mucoraceae</taxon>
        <taxon>Mucor</taxon>
    </lineage>
</organism>
<reference evidence="3" key="1">
    <citation type="submission" date="2013-05" db="EMBL/GenBank/DDBJ databases">
        <title>The Genome sequence of Mucor circinelloides f. circinelloides 1006PhL.</title>
        <authorList>
            <consortium name="The Broad Institute Genomics Platform"/>
            <person name="Cuomo C."/>
            <person name="Earl A."/>
            <person name="Findley K."/>
            <person name="Lee S.C."/>
            <person name="Walker B."/>
            <person name="Young S."/>
            <person name="Zeng Q."/>
            <person name="Gargeya S."/>
            <person name="Fitzgerald M."/>
            <person name="Haas B."/>
            <person name="Abouelleil A."/>
            <person name="Allen A.W."/>
            <person name="Alvarado L."/>
            <person name="Arachchi H.M."/>
            <person name="Berlin A.M."/>
            <person name="Chapman S.B."/>
            <person name="Gainer-Dewar J."/>
            <person name="Goldberg J."/>
            <person name="Griggs A."/>
            <person name="Gujja S."/>
            <person name="Hansen M."/>
            <person name="Howarth C."/>
            <person name="Imamovic A."/>
            <person name="Ireland A."/>
            <person name="Larimer J."/>
            <person name="McCowan C."/>
            <person name="Murphy C."/>
            <person name="Pearson M."/>
            <person name="Poon T.W."/>
            <person name="Priest M."/>
            <person name="Roberts A."/>
            <person name="Saif S."/>
            <person name="Shea T."/>
            <person name="Sisk P."/>
            <person name="Sykes S."/>
            <person name="Wortman J."/>
            <person name="Nusbaum C."/>
            <person name="Birren B."/>
        </authorList>
    </citation>
    <scope>NUCLEOTIDE SEQUENCE [LARGE SCALE GENOMIC DNA]</scope>
    <source>
        <strain evidence="3">1006PhL</strain>
    </source>
</reference>
<dbReference type="EMBL" id="KE124016">
    <property type="protein sequence ID" value="EPB85289.1"/>
    <property type="molecule type" value="Genomic_DNA"/>
</dbReference>
<evidence type="ECO:0000313" key="3">
    <source>
        <dbReference type="Proteomes" id="UP000014254"/>
    </source>
</evidence>
<evidence type="ECO:0000256" key="1">
    <source>
        <dbReference type="SAM" id="MobiDB-lite"/>
    </source>
</evidence>
<dbReference type="OrthoDB" id="2279247at2759"/>
<sequence>MNIHSLLIISTVYQKLEFDKSFDSKSMERKLNIKRSPYESSSNESSNEEISSQEVSEEDISEEEAFEERASEEKVPSEEVSGVHKDAKYANWVRGSWFPPPPKKDLRYDGVWHKHLFSPPSLS</sequence>
<keyword evidence="3" id="KW-1185">Reference proteome</keyword>
<accession>S2J6J9</accession>
<name>S2J6J9_MUCC1</name>
<feature type="region of interest" description="Disordered" evidence="1">
    <location>
        <begin position="33"/>
        <end position="83"/>
    </location>
</feature>
<proteinExistence type="predicted"/>
<gene>
    <name evidence="2" type="ORF">HMPREF1544_07970</name>
</gene>